<dbReference type="AlphaFoldDB" id="A0A9W4MYR8"/>
<dbReference type="OrthoDB" id="4760831at2759"/>
<evidence type="ECO:0000256" key="1">
    <source>
        <dbReference type="SAM" id="MobiDB-lite"/>
    </source>
</evidence>
<sequence>MSSSHPNAALATSPATTTLDVLARDLSTSLFRATRHGLYDHVAVLALHWENDDMGVERMEGELLRLFERTYRFTTQSYVIPLVTTQLTVTNFLDGWLRANQGERVLRIVIYSGHASAGGTRNTQWYLAGRVNHYGHLHGPRLEWWTLRGTLNDNYPGETCYIFDCCSGGSLALGDHGGGELLASCGWGGFATAQQAWSLTQVLLDTLRDLNGSPATLAQLYGIIYRRAHQNQIGASPVYIPHESLPSVTLAPLGPQRAMTRPSTARQYPQVLLSVRVRANMPHDITLWHAWLESHIPPDVFDANVTVQAAFQGSCLLLLTLPTELWGMLPHNNGAYTFVAHVNSNILTRSQQPTTMPFRPMQSMDPNLPPAGENSPPRGVPRDSSPGKRNI</sequence>
<organism evidence="2 3">
    <name type="scientific">Penicillium salamii</name>
    <dbReference type="NCBI Taxonomy" id="1612424"/>
    <lineage>
        <taxon>Eukaryota</taxon>
        <taxon>Fungi</taxon>
        <taxon>Dikarya</taxon>
        <taxon>Ascomycota</taxon>
        <taxon>Pezizomycotina</taxon>
        <taxon>Eurotiomycetes</taxon>
        <taxon>Eurotiomycetidae</taxon>
        <taxon>Eurotiales</taxon>
        <taxon>Aspergillaceae</taxon>
        <taxon>Penicillium</taxon>
    </lineage>
</organism>
<feature type="region of interest" description="Disordered" evidence="1">
    <location>
        <begin position="352"/>
        <end position="391"/>
    </location>
</feature>
<comment type="caution">
    <text evidence="2">The sequence shown here is derived from an EMBL/GenBank/DDBJ whole genome shotgun (WGS) entry which is preliminary data.</text>
</comment>
<gene>
    <name evidence="2" type="ORF">PSALAMII_LOCUS199</name>
</gene>
<protein>
    <submittedName>
        <fullName evidence="2">Uncharacterized protein</fullName>
    </submittedName>
</protein>
<evidence type="ECO:0000313" key="2">
    <source>
        <dbReference type="EMBL" id="CAG8226392.1"/>
    </source>
</evidence>
<proteinExistence type="predicted"/>
<dbReference type="EMBL" id="CAJVPA010000011">
    <property type="protein sequence ID" value="CAG8226392.1"/>
    <property type="molecule type" value="Genomic_DNA"/>
</dbReference>
<name>A0A9W4MYR8_9EURO</name>
<accession>A0A9W4MYR8</accession>
<reference evidence="2" key="1">
    <citation type="submission" date="2021-07" db="EMBL/GenBank/DDBJ databases">
        <authorList>
            <person name="Branca A.L. A."/>
        </authorList>
    </citation>
    <scope>NUCLEOTIDE SEQUENCE</scope>
</reference>
<evidence type="ECO:0000313" key="3">
    <source>
        <dbReference type="Proteomes" id="UP001152646"/>
    </source>
</evidence>
<dbReference type="Proteomes" id="UP001152646">
    <property type="component" value="Unassembled WGS sequence"/>
</dbReference>